<protein>
    <submittedName>
        <fullName evidence="2">Uncharacterized protein</fullName>
    </submittedName>
</protein>
<reference evidence="2 3" key="1">
    <citation type="submission" date="2024-04" db="EMBL/GenBank/DDBJ databases">
        <title>Phyllosticta paracitricarpa is synonymous to the EU quarantine fungus P. citricarpa based on phylogenomic analyses.</title>
        <authorList>
            <consortium name="Lawrence Berkeley National Laboratory"/>
            <person name="Van Ingen-Buijs V.A."/>
            <person name="Van Westerhoven A.C."/>
            <person name="Haridas S."/>
            <person name="Skiadas P."/>
            <person name="Martin F."/>
            <person name="Groenewald J.Z."/>
            <person name="Crous P.W."/>
            <person name="Seidl M.F."/>
        </authorList>
    </citation>
    <scope>NUCLEOTIDE SEQUENCE [LARGE SCALE GENOMIC DNA]</scope>
    <source>
        <strain evidence="2 3">CBS 123371</strain>
    </source>
</reference>
<comment type="caution">
    <text evidence="2">The sequence shown here is derived from an EMBL/GenBank/DDBJ whole genome shotgun (WGS) entry which is preliminary data.</text>
</comment>
<evidence type="ECO:0000313" key="3">
    <source>
        <dbReference type="Proteomes" id="UP001363622"/>
    </source>
</evidence>
<feature type="compositionally biased region" description="Basic and acidic residues" evidence="1">
    <location>
        <begin position="186"/>
        <end position="196"/>
    </location>
</feature>
<evidence type="ECO:0000313" key="2">
    <source>
        <dbReference type="EMBL" id="KAK7512276.1"/>
    </source>
</evidence>
<sequence length="251" mass="27652">MAAKGHCLKHLEINLVTMSYGQDFVTRPQRPATSDGASHLTRSDYGASPHLHLLSRLDPTIPAVRVNFGFGGLDDDQRSRRFDYALMVNWLRRRIEDSDEVRALVDFPGCDVMSYDECFPRLPAASTALEEEDTTAAEALMPVSPLTFEATGLSEEEFCDPRLRLVDDANIVCPFERPSLDDASCGEEKSSGESARRRPGFSFVFDDLDGDGPQESAVPVNSDEPGSSHSPAVLDAPDSSPVPSEQWDDWE</sequence>
<keyword evidence="3" id="KW-1185">Reference proteome</keyword>
<dbReference type="Proteomes" id="UP001363622">
    <property type="component" value="Unassembled WGS sequence"/>
</dbReference>
<gene>
    <name evidence="2" type="ORF">IWZ03DRAFT_362640</name>
</gene>
<proteinExistence type="predicted"/>
<name>A0ABR1KCS1_9PEZI</name>
<dbReference type="EMBL" id="JBBPHU010000011">
    <property type="protein sequence ID" value="KAK7512276.1"/>
    <property type="molecule type" value="Genomic_DNA"/>
</dbReference>
<organism evidence="2 3">
    <name type="scientific">Phyllosticta citriasiana</name>
    <dbReference type="NCBI Taxonomy" id="595635"/>
    <lineage>
        <taxon>Eukaryota</taxon>
        <taxon>Fungi</taxon>
        <taxon>Dikarya</taxon>
        <taxon>Ascomycota</taxon>
        <taxon>Pezizomycotina</taxon>
        <taxon>Dothideomycetes</taxon>
        <taxon>Dothideomycetes incertae sedis</taxon>
        <taxon>Botryosphaeriales</taxon>
        <taxon>Phyllostictaceae</taxon>
        <taxon>Phyllosticta</taxon>
    </lineage>
</organism>
<feature type="region of interest" description="Disordered" evidence="1">
    <location>
        <begin position="182"/>
        <end position="251"/>
    </location>
</feature>
<evidence type="ECO:0000256" key="1">
    <source>
        <dbReference type="SAM" id="MobiDB-lite"/>
    </source>
</evidence>
<accession>A0ABR1KCS1</accession>